<dbReference type="RefSeq" id="WP_107940157.1">
    <property type="nucleotide sequence ID" value="NZ_QANS01000003.1"/>
</dbReference>
<dbReference type="OrthoDB" id="9811314at2"/>
<dbReference type="AlphaFoldDB" id="A0A2T5MGA3"/>
<comment type="caution">
    <text evidence="4">The sequence shown here is derived from an EMBL/GenBank/DDBJ whole genome shotgun (WGS) entry which is preliminary data.</text>
</comment>
<keyword evidence="5" id="KW-1185">Reference proteome</keyword>
<evidence type="ECO:0000313" key="4">
    <source>
        <dbReference type="EMBL" id="PTU31611.1"/>
    </source>
</evidence>
<feature type="domain" description="Peptidase M16 C-terminal" evidence="3">
    <location>
        <begin position="204"/>
        <end position="378"/>
    </location>
</feature>
<evidence type="ECO:0000313" key="5">
    <source>
        <dbReference type="Proteomes" id="UP000244248"/>
    </source>
</evidence>
<evidence type="ECO:0000256" key="1">
    <source>
        <dbReference type="SAM" id="SignalP"/>
    </source>
</evidence>
<feature type="domain" description="Peptidase M16 N-terminal" evidence="2">
    <location>
        <begin position="489"/>
        <end position="610"/>
    </location>
</feature>
<keyword evidence="1" id="KW-0732">Signal</keyword>
<evidence type="ECO:0000259" key="3">
    <source>
        <dbReference type="Pfam" id="PF05193"/>
    </source>
</evidence>
<sequence length="918" mass="101037">MKKIFFAVLATASLLSAPAFAKSSTSETYPDIDIPYVKHVLPNGLTLIIHEDHKAPIVAVNIWYHVGSKDERPGRTGFAHLFEHLMFNGSEHYNDDFFRAMEPVGATKMNGTTWLDRTNYYENVPTSALDMTLWLESDRMGHLVGAIDQKKLDEQRGVVQNEKRQGESQPYGKVDEIIATNTYPVGHPYSWTTIGSMEDLNAASLDDVKEWFKSHYGAANATLVVAGDVDPAEVLKKVTYYFGDIAPGPVVKHQKAWIAKMSGEHRAVMQDRVPQARIYKTWNIPGITTRDFILLDIASDVLTGGKNSRLYKRLVYDDQIATDVSASMGPFEIGSQFEISATAKPGVALSRVEAAVNEELAKFLKDGPTEEELNRIRTMNYASWVRSVERIDGSGGKSYVLAQGEVYADDPQQYKRMQKWSREATAADVRKSAQQWLSDGVFALEVHPFPEYTAATSGADRSKMPVPGTAPALKLPSLTRDTLSNGLKIVLAERHDVPVVQMNLIVDAGYAADSLAKPGTAKLTLGMIDEGTKSLNSLQIAKRSQELGASIGSGSTLDTSYITLNSLKSKLPESLDLFTDLLLNPTFPDSELARIKPQMQAAIQQERSQPYGIASRIYPKLIYGEGHAYSNPLSGNGTESSIASMTRDELQAFYKRWVRPDNATLLIVGDTTMAQIKPLLEQRWSSWKAPTEAKPQKNLATATLPSKPRVFLINRTGSEQSLILAAAVAPPRNDPDHLAMLTVNTALGGNFVSRLNMNLREDKHWAYGAFTSLTNAKGQRPFFAYAPVQTDKTAESMQETLKELRNLLSTGPLSDDEIKFAKDSIVLSLPGENETAGEVAGSYNNILVYGLPDSYYNDLVGKVNALTPVELAAAAHKLIHPDALTWIVVGDLSKIEAPVRQLNLGEVTVLDTEGRKLR</sequence>
<proteinExistence type="predicted"/>
<dbReference type="PANTHER" id="PTHR11851:SF224">
    <property type="entry name" value="PROCESSING PROTEASE"/>
    <property type="match status" value="1"/>
</dbReference>
<name>A0A2T5MGA3_9GAMM</name>
<organism evidence="4 5">
    <name type="scientific">Stenotrophobium rhamnosiphilum</name>
    <dbReference type="NCBI Taxonomy" id="2029166"/>
    <lineage>
        <taxon>Bacteria</taxon>
        <taxon>Pseudomonadati</taxon>
        <taxon>Pseudomonadota</taxon>
        <taxon>Gammaproteobacteria</taxon>
        <taxon>Nevskiales</taxon>
        <taxon>Nevskiaceae</taxon>
        <taxon>Stenotrophobium</taxon>
    </lineage>
</organism>
<gene>
    <name evidence="4" type="ORF">CJD38_09845</name>
</gene>
<dbReference type="InterPro" id="IPR007863">
    <property type="entry name" value="Peptidase_M16_C"/>
</dbReference>
<dbReference type="Pfam" id="PF05193">
    <property type="entry name" value="Peptidase_M16_C"/>
    <property type="match status" value="2"/>
</dbReference>
<feature type="chain" id="PRO_5015598760" evidence="1">
    <location>
        <begin position="22"/>
        <end position="918"/>
    </location>
</feature>
<dbReference type="SUPFAM" id="SSF63411">
    <property type="entry name" value="LuxS/MPP-like metallohydrolase"/>
    <property type="match status" value="4"/>
</dbReference>
<dbReference type="GO" id="GO:0046872">
    <property type="term" value="F:metal ion binding"/>
    <property type="evidence" value="ECO:0007669"/>
    <property type="project" value="InterPro"/>
</dbReference>
<dbReference type="Gene3D" id="3.30.830.10">
    <property type="entry name" value="Metalloenzyme, LuxS/M16 peptidase-like"/>
    <property type="match status" value="4"/>
</dbReference>
<reference evidence="4 5" key="1">
    <citation type="submission" date="2018-04" db="EMBL/GenBank/DDBJ databases">
        <title>Novel species isolated from glacier.</title>
        <authorList>
            <person name="Liu Q."/>
            <person name="Xin Y.-H."/>
        </authorList>
    </citation>
    <scope>NUCLEOTIDE SEQUENCE [LARGE SCALE GENOMIC DNA]</scope>
    <source>
        <strain evidence="4 5">GT1R17</strain>
    </source>
</reference>
<dbReference type="PANTHER" id="PTHR11851">
    <property type="entry name" value="METALLOPROTEASE"/>
    <property type="match status" value="1"/>
</dbReference>
<dbReference type="InterPro" id="IPR050361">
    <property type="entry name" value="MPP/UQCRC_Complex"/>
</dbReference>
<dbReference type="Proteomes" id="UP000244248">
    <property type="component" value="Unassembled WGS sequence"/>
</dbReference>
<dbReference type="InterPro" id="IPR011765">
    <property type="entry name" value="Pept_M16_N"/>
</dbReference>
<feature type="domain" description="Peptidase M16 N-terminal" evidence="2">
    <location>
        <begin position="48"/>
        <end position="183"/>
    </location>
</feature>
<protein>
    <submittedName>
        <fullName evidence="4">Peptidase M16</fullName>
    </submittedName>
</protein>
<dbReference type="EMBL" id="QANS01000003">
    <property type="protein sequence ID" value="PTU31611.1"/>
    <property type="molecule type" value="Genomic_DNA"/>
</dbReference>
<feature type="domain" description="Peptidase M16 C-terminal" evidence="3">
    <location>
        <begin position="644"/>
        <end position="823"/>
    </location>
</feature>
<evidence type="ECO:0000259" key="2">
    <source>
        <dbReference type="Pfam" id="PF00675"/>
    </source>
</evidence>
<feature type="signal peptide" evidence="1">
    <location>
        <begin position="1"/>
        <end position="21"/>
    </location>
</feature>
<dbReference type="InterPro" id="IPR011249">
    <property type="entry name" value="Metalloenz_LuxS/M16"/>
</dbReference>
<dbReference type="Pfam" id="PF00675">
    <property type="entry name" value="Peptidase_M16"/>
    <property type="match status" value="2"/>
</dbReference>
<accession>A0A2T5MGA3</accession>